<dbReference type="GO" id="GO:0005975">
    <property type="term" value="P:carbohydrate metabolic process"/>
    <property type="evidence" value="ECO:0007669"/>
    <property type="project" value="InterPro"/>
</dbReference>
<evidence type="ECO:0000313" key="2">
    <source>
        <dbReference type="Proteomes" id="UP000053989"/>
    </source>
</evidence>
<organism evidence="1 2">
    <name type="scientific">Scleroderma citrinum Foug A</name>
    <dbReference type="NCBI Taxonomy" id="1036808"/>
    <lineage>
        <taxon>Eukaryota</taxon>
        <taxon>Fungi</taxon>
        <taxon>Dikarya</taxon>
        <taxon>Basidiomycota</taxon>
        <taxon>Agaricomycotina</taxon>
        <taxon>Agaricomycetes</taxon>
        <taxon>Agaricomycetidae</taxon>
        <taxon>Boletales</taxon>
        <taxon>Sclerodermatineae</taxon>
        <taxon>Sclerodermataceae</taxon>
        <taxon>Scleroderma</taxon>
    </lineage>
</organism>
<keyword evidence="2" id="KW-1185">Reference proteome</keyword>
<dbReference type="InterPro" id="IPR008928">
    <property type="entry name" value="6-hairpin_glycosidase_sf"/>
</dbReference>
<dbReference type="GO" id="GO:0016787">
    <property type="term" value="F:hydrolase activity"/>
    <property type="evidence" value="ECO:0007669"/>
    <property type="project" value="UniProtKB-KW"/>
</dbReference>
<dbReference type="AlphaFoldDB" id="A0A0C3D2V9"/>
<name>A0A0C3D2V9_9AGAM</name>
<evidence type="ECO:0000313" key="1">
    <source>
        <dbReference type="EMBL" id="KIM50749.1"/>
    </source>
</evidence>
<gene>
    <name evidence="1" type="ORF">SCLCIDRAFT_1225160</name>
</gene>
<dbReference type="InterPro" id="IPR012341">
    <property type="entry name" value="6hp_glycosidase-like_sf"/>
</dbReference>
<keyword evidence="1" id="KW-0378">Hydrolase</keyword>
<dbReference type="EMBL" id="KN822337">
    <property type="protein sequence ID" value="KIM50749.1"/>
    <property type="molecule type" value="Genomic_DNA"/>
</dbReference>
<reference evidence="1 2" key="1">
    <citation type="submission" date="2014-04" db="EMBL/GenBank/DDBJ databases">
        <authorList>
            <consortium name="DOE Joint Genome Institute"/>
            <person name="Kuo A."/>
            <person name="Kohler A."/>
            <person name="Nagy L.G."/>
            <person name="Floudas D."/>
            <person name="Copeland A."/>
            <person name="Barry K.W."/>
            <person name="Cichocki N."/>
            <person name="Veneault-Fourrey C."/>
            <person name="LaButti K."/>
            <person name="Lindquist E.A."/>
            <person name="Lipzen A."/>
            <person name="Lundell T."/>
            <person name="Morin E."/>
            <person name="Murat C."/>
            <person name="Sun H."/>
            <person name="Tunlid A."/>
            <person name="Henrissat B."/>
            <person name="Grigoriev I.V."/>
            <person name="Hibbett D.S."/>
            <person name="Martin F."/>
            <person name="Nordberg H.P."/>
            <person name="Cantor M.N."/>
            <person name="Hua S.X."/>
        </authorList>
    </citation>
    <scope>NUCLEOTIDE SEQUENCE [LARGE SCALE GENOMIC DNA]</scope>
    <source>
        <strain evidence="1 2">Foug A</strain>
    </source>
</reference>
<proteinExistence type="predicted"/>
<reference evidence="2" key="2">
    <citation type="submission" date="2015-01" db="EMBL/GenBank/DDBJ databases">
        <title>Evolutionary Origins and Diversification of the Mycorrhizal Mutualists.</title>
        <authorList>
            <consortium name="DOE Joint Genome Institute"/>
            <consortium name="Mycorrhizal Genomics Consortium"/>
            <person name="Kohler A."/>
            <person name="Kuo A."/>
            <person name="Nagy L.G."/>
            <person name="Floudas D."/>
            <person name="Copeland A."/>
            <person name="Barry K.W."/>
            <person name="Cichocki N."/>
            <person name="Veneault-Fourrey C."/>
            <person name="LaButti K."/>
            <person name="Lindquist E.A."/>
            <person name="Lipzen A."/>
            <person name="Lundell T."/>
            <person name="Morin E."/>
            <person name="Murat C."/>
            <person name="Riley R."/>
            <person name="Ohm R."/>
            <person name="Sun H."/>
            <person name="Tunlid A."/>
            <person name="Henrissat B."/>
            <person name="Grigoriev I.V."/>
            <person name="Hibbett D.S."/>
            <person name="Martin F."/>
        </authorList>
    </citation>
    <scope>NUCLEOTIDE SEQUENCE [LARGE SCALE GENOMIC DNA]</scope>
    <source>
        <strain evidence="2">Foug A</strain>
    </source>
</reference>
<protein>
    <submittedName>
        <fullName evidence="1">Glycoside hydrolase family 88 protein</fullName>
    </submittedName>
</protein>
<dbReference type="InParanoid" id="A0A0C3D2V9"/>
<sequence>MSYLETSHKMATYLLDSFPLDSVVPWDFDAPLVPMCPADTSAVTIALMGLLLLVQQENSLSPANTTNVARWISGTWKALIPHTDAQSNCV</sequence>
<dbReference type="Gene3D" id="1.50.10.10">
    <property type="match status" value="1"/>
</dbReference>
<dbReference type="STRING" id="1036808.A0A0C3D2V9"/>
<dbReference type="OrthoDB" id="2317065at2759"/>
<dbReference type="Proteomes" id="UP000053989">
    <property type="component" value="Unassembled WGS sequence"/>
</dbReference>
<accession>A0A0C3D2V9</accession>
<dbReference type="SUPFAM" id="SSF48208">
    <property type="entry name" value="Six-hairpin glycosidases"/>
    <property type="match status" value="1"/>
</dbReference>
<dbReference type="HOGENOM" id="CLU_2442167_0_0_1"/>